<dbReference type="GO" id="GO:0012505">
    <property type="term" value="C:endomembrane system"/>
    <property type="evidence" value="ECO:0007669"/>
    <property type="project" value="UniProtKB-SubCell"/>
</dbReference>
<evidence type="ECO:0000256" key="4">
    <source>
        <dbReference type="ARBA" id="ARBA00022927"/>
    </source>
</evidence>
<reference evidence="8" key="2">
    <citation type="submission" date="2014-06" db="EMBL/GenBank/DDBJ databases">
        <title>The complete genome of Blastobotrys (Arxula) adeninivorans LS3 - a yeast of biotechnological interest.</title>
        <authorList>
            <person name="Kunze G."/>
            <person name="Gaillardin C."/>
            <person name="Czernicka M."/>
            <person name="Durrens P."/>
            <person name="Martin T."/>
            <person name="Boer E."/>
            <person name="Gabaldon T."/>
            <person name="Cruz J."/>
            <person name="Talla E."/>
            <person name="Marck C."/>
            <person name="Goffeau A."/>
            <person name="Barbe V."/>
            <person name="Baret P."/>
            <person name="Baronian K."/>
            <person name="Beier S."/>
            <person name="Bleykasten C."/>
            <person name="Bode R."/>
            <person name="Casaregola S."/>
            <person name="Despons L."/>
            <person name="Fairhead C."/>
            <person name="Giersberg M."/>
            <person name="Gierski P."/>
            <person name="Hahnel U."/>
            <person name="Hartmann A."/>
            <person name="Jankowska D."/>
            <person name="Jubin C."/>
            <person name="Jung P."/>
            <person name="Lafontaine I."/>
            <person name="Leh-Louis V."/>
            <person name="Lemaire M."/>
            <person name="Marcet-Houben M."/>
            <person name="Mascher M."/>
            <person name="Morel G."/>
            <person name="Richard G.-F."/>
            <person name="Riechen J."/>
            <person name="Sacerdot C."/>
            <person name="Sarkar A."/>
            <person name="Savel G."/>
            <person name="Schacherer J."/>
            <person name="Sherman D."/>
            <person name="Straub M.-L."/>
            <person name="Stein N."/>
            <person name="Thierry A."/>
            <person name="Trautwein-Schult A."/>
            <person name="Westhof E."/>
            <person name="Worch S."/>
            <person name="Dujon B."/>
            <person name="Souciet J.-L."/>
            <person name="Wincker P."/>
            <person name="Scholz U."/>
            <person name="Neuveglise N."/>
        </authorList>
    </citation>
    <scope>NUCLEOTIDE SEQUENCE</scope>
    <source>
        <strain evidence="8">LS3</strain>
    </source>
</reference>
<keyword evidence="5" id="KW-0472">Membrane</keyword>
<comment type="similarity">
    <text evidence="2">Belongs to the adaptor complexes small subunit family.</text>
</comment>
<dbReference type="SUPFAM" id="SSF64356">
    <property type="entry name" value="SNARE-like"/>
    <property type="match status" value="1"/>
</dbReference>
<dbReference type="InterPro" id="IPR011012">
    <property type="entry name" value="Longin-like_dom_sf"/>
</dbReference>
<dbReference type="GO" id="GO:0006886">
    <property type="term" value="P:intracellular protein transport"/>
    <property type="evidence" value="ECO:0007669"/>
    <property type="project" value="InterPro"/>
</dbReference>
<evidence type="ECO:0000256" key="3">
    <source>
        <dbReference type="ARBA" id="ARBA00022448"/>
    </source>
</evidence>
<dbReference type="AlphaFoldDB" id="A0A060T9R6"/>
<dbReference type="GO" id="GO:0030117">
    <property type="term" value="C:membrane coat"/>
    <property type="evidence" value="ECO:0007669"/>
    <property type="project" value="InterPro"/>
</dbReference>
<dbReference type="InterPro" id="IPR016635">
    <property type="entry name" value="AP_complex_ssu"/>
</dbReference>
<evidence type="ECO:0000256" key="1">
    <source>
        <dbReference type="ARBA" id="ARBA00004308"/>
    </source>
</evidence>
<dbReference type="InterPro" id="IPR000804">
    <property type="entry name" value="Clathrin_sm-chain_CS"/>
</dbReference>
<keyword evidence="3" id="KW-0813">Transport</keyword>
<dbReference type="InterPro" id="IPR022775">
    <property type="entry name" value="AP_mu_sigma_su"/>
</dbReference>
<name>A0A060T9R6_BLAAD</name>
<proteinExistence type="inferred from homology"/>
<accession>A0A060T9R6</accession>
<sequence>MIHSVIIVNNSGQPRLIKFYTPVDIQTQSLLVKQVHSILSSRSDNQCSFLTPPPLLLEGMEDEVIRVIYRHYATLYFVFIVDEQESELGILDLIQVFVESLDRCFENVCELDLVFGWQVLQTVLGEMIQGGMVVETNINKIVAAVDEANRGTSSSGSSGPPRGSSGDSSTFSKAFSNASSAFQAIARDGLWSGR</sequence>
<evidence type="ECO:0000256" key="6">
    <source>
        <dbReference type="SAM" id="MobiDB-lite"/>
    </source>
</evidence>
<dbReference type="Gene3D" id="3.30.450.60">
    <property type="match status" value="1"/>
</dbReference>
<comment type="subcellular location">
    <subcellularLocation>
        <location evidence="1">Endomembrane system</location>
    </subcellularLocation>
</comment>
<protein>
    <submittedName>
        <fullName evidence="8">ARAD1B01408p</fullName>
    </submittedName>
</protein>
<dbReference type="EMBL" id="HG937692">
    <property type="protein sequence ID" value="CDP35946.1"/>
    <property type="molecule type" value="Genomic_DNA"/>
</dbReference>
<organism evidence="8">
    <name type="scientific">Blastobotrys adeninivorans</name>
    <name type="common">Yeast</name>
    <name type="synonym">Arxula adeninivorans</name>
    <dbReference type="NCBI Taxonomy" id="409370"/>
    <lineage>
        <taxon>Eukaryota</taxon>
        <taxon>Fungi</taxon>
        <taxon>Dikarya</taxon>
        <taxon>Ascomycota</taxon>
        <taxon>Saccharomycotina</taxon>
        <taxon>Dipodascomycetes</taxon>
        <taxon>Dipodascales</taxon>
        <taxon>Trichomonascaceae</taxon>
        <taxon>Blastobotrys</taxon>
    </lineage>
</organism>
<evidence type="ECO:0000256" key="5">
    <source>
        <dbReference type="ARBA" id="ARBA00023136"/>
    </source>
</evidence>
<evidence type="ECO:0000259" key="7">
    <source>
        <dbReference type="Pfam" id="PF01217"/>
    </source>
</evidence>
<dbReference type="GO" id="GO:0006896">
    <property type="term" value="P:Golgi to vacuole transport"/>
    <property type="evidence" value="ECO:0007669"/>
    <property type="project" value="UniProtKB-ARBA"/>
</dbReference>
<gene>
    <name evidence="8" type="ORF">GNLVRS02_ARAD1B01408g</name>
</gene>
<keyword evidence="4" id="KW-0653">Protein transport</keyword>
<dbReference type="FunFam" id="3.30.450.60:FF:000001">
    <property type="entry name" value="AP complex subunit sigma"/>
    <property type="match status" value="1"/>
</dbReference>
<dbReference type="PhylomeDB" id="A0A060T9R6"/>
<feature type="region of interest" description="Disordered" evidence="6">
    <location>
        <begin position="150"/>
        <end position="171"/>
    </location>
</feature>
<evidence type="ECO:0000256" key="2">
    <source>
        <dbReference type="ARBA" id="ARBA00006972"/>
    </source>
</evidence>
<feature type="domain" description="AP complex mu/sigma subunit" evidence="7">
    <location>
        <begin position="1"/>
        <end position="149"/>
    </location>
</feature>
<dbReference type="PANTHER" id="PTHR11753">
    <property type="entry name" value="ADAPTOR COMPLEXES SMALL SUBUNIT FAMILY"/>
    <property type="match status" value="1"/>
</dbReference>
<reference evidence="8" key="1">
    <citation type="submission" date="2014-02" db="EMBL/GenBank/DDBJ databases">
        <authorList>
            <person name="Genoscope - CEA"/>
        </authorList>
    </citation>
    <scope>NUCLEOTIDE SEQUENCE</scope>
    <source>
        <strain evidence="8">LS3</strain>
    </source>
</reference>
<dbReference type="Pfam" id="PF01217">
    <property type="entry name" value="Clat_adaptor_s"/>
    <property type="match status" value="1"/>
</dbReference>
<evidence type="ECO:0000313" key="8">
    <source>
        <dbReference type="EMBL" id="CDP35946.1"/>
    </source>
</evidence>
<dbReference type="PROSITE" id="PS00989">
    <property type="entry name" value="CLAT_ADAPTOR_S"/>
    <property type="match status" value="1"/>
</dbReference>